<evidence type="ECO:0000313" key="2">
    <source>
        <dbReference type="Proteomes" id="UP000577408"/>
    </source>
</evidence>
<dbReference type="EMBL" id="JABFED010000006">
    <property type="protein sequence ID" value="MBA1838000.1"/>
    <property type="molecule type" value="Genomic_DNA"/>
</dbReference>
<accession>A0A7H0K9I2</accession>
<sequence length="63" mass="7178">MFIPYELTARSAGKTPGLKVKTHPEWLHDRIWVHGAEVARGLFEMLDEICASAPAQPRKLNHR</sequence>
<dbReference type="AlphaFoldDB" id="A0A7H0K9I2"/>
<gene>
    <name evidence="1" type="ORF">HMA55_08890</name>
</gene>
<comment type="caution">
    <text evidence="1">The sequence shown here is derived from an EMBL/GenBank/DDBJ whole genome shotgun (WGS) entry which is preliminary data.</text>
</comment>
<dbReference type="Proteomes" id="UP000577408">
    <property type="component" value="Unassembled WGS sequence"/>
</dbReference>
<reference evidence="1 2" key="1">
    <citation type="submission" date="2020-05" db="EMBL/GenBank/DDBJ databases">
        <title>Descriptions of Corynebacterium xxxx sp. nov., Corynebacterium yyyy sp. nov. and Corynebacterium zzzz sp. nov.</title>
        <authorList>
            <person name="Zhang G."/>
        </authorList>
    </citation>
    <scope>NUCLEOTIDE SEQUENCE [LARGE SCALE GENOMIC DNA]</scope>
    <source>
        <strain evidence="2">zg-913</strain>
    </source>
</reference>
<name>A0A7H0K9I2_9CORY</name>
<dbReference type="RefSeq" id="WP_181192684.1">
    <property type="nucleotide sequence ID" value="NZ_JABFED010000006.1"/>
</dbReference>
<protein>
    <submittedName>
        <fullName evidence="1">Uncharacterized protein</fullName>
    </submittedName>
</protein>
<keyword evidence="2" id="KW-1185">Reference proteome</keyword>
<proteinExistence type="predicted"/>
<organism evidence="1 2">
    <name type="scientific">Corynebacterium wankanglinii</name>
    <dbReference type="NCBI Taxonomy" id="2735136"/>
    <lineage>
        <taxon>Bacteria</taxon>
        <taxon>Bacillati</taxon>
        <taxon>Actinomycetota</taxon>
        <taxon>Actinomycetes</taxon>
        <taxon>Mycobacteriales</taxon>
        <taxon>Corynebacteriaceae</taxon>
        <taxon>Corynebacterium</taxon>
    </lineage>
</organism>
<evidence type="ECO:0000313" key="1">
    <source>
        <dbReference type="EMBL" id="MBA1838000.1"/>
    </source>
</evidence>